<dbReference type="SMART" id="SM00318">
    <property type="entry name" value="SNc"/>
    <property type="match status" value="1"/>
</dbReference>
<dbReference type="InterPro" id="IPR016071">
    <property type="entry name" value="Staphylococal_nuclease_OB-fold"/>
</dbReference>
<gene>
    <name evidence="3" type="ORF">DCF25_15920</name>
</gene>
<dbReference type="InterPro" id="IPR035437">
    <property type="entry name" value="SNase_OB-fold_sf"/>
</dbReference>
<dbReference type="Proteomes" id="UP000249354">
    <property type="component" value="Unassembled WGS sequence"/>
</dbReference>
<evidence type="ECO:0000313" key="3">
    <source>
        <dbReference type="EMBL" id="PZO13562.1"/>
    </source>
</evidence>
<evidence type="ECO:0000259" key="2">
    <source>
        <dbReference type="SMART" id="SM00318"/>
    </source>
</evidence>
<name>A0A2W4TY28_9CYAN</name>
<feature type="signal peptide" evidence="1">
    <location>
        <begin position="1"/>
        <end position="22"/>
    </location>
</feature>
<reference evidence="4" key="1">
    <citation type="submission" date="2018-04" db="EMBL/GenBank/DDBJ databases">
        <authorList>
            <person name="Cornet L."/>
        </authorList>
    </citation>
    <scope>NUCLEOTIDE SEQUENCE [LARGE SCALE GENOMIC DNA]</scope>
</reference>
<feature type="chain" id="PRO_5016073570" description="TNase-like domain-containing protein" evidence="1">
    <location>
        <begin position="23"/>
        <end position="181"/>
    </location>
</feature>
<comment type="caution">
    <text evidence="3">The sequence shown here is derived from an EMBL/GenBank/DDBJ whole genome shotgun (WGS) entry which is preliminary data.</text>
</comment>
<accession>A0A2W4TY28</accession>
<dbReference type="EMBL" id="QBMC01000123">
    <property type="protein sequence ID" value="PZO13562.1"/>
    <property type="molecule type" value="Genomic_DNA"/>
</dbReference>
<dbReference type="AlphaFoldDB" id="A0A2W4TY28"/>
<sequence length="181" mass="19286">MKLTRRPVCLGLLLLAGLAAVAGRSSRLTDYLTAQFAPASVEQSQYYTLPSESVIDGATLVVLDDGQEEKEVHLCGIATPEPATSKAHLRQLLSQSTDNRIILLAAESDRPGLMAEAFLPTDSPEPGLEIHLNTQMLLDGMAVVDDGSVDSCPNGSLYRAAEAEAKQQSIGVWSAPVSQRP</sequence>
<dbReference type="Gene3D" id="2.40.50.90">
    <property type="match status" value="1"/>
</dbReference>
<evidence type="ECO:0000313" key="4">
    <source>
        <dbReference type="Proteomes" id="UP000249354"/>
    </source>
</evidence>
<proteinExistence type="predicted"/>
<protein>
    <recommendedName>
        <fullName evidence="2">TNase-like domain-containing protein</fullName>
    </recommendedName>
</protein>
<dbReference type="SUPFAM" id="SSF50199">
    <property type="entry name" value="Staphylococcal nuclease"/>
    <property type="match status" value="1"/>
</dbReference>
<reference evidence="3 4" key="2">
    <citation type="submission" date="2018-06" db="EMBL/GenBank/DDBJ databases">
        <title>Metagenomic assembly of (sub)arctic Cyanobacteria and their associated microbiome from non-axenic cultures.</title>
        <authorList>
            <person name="Baurain D."/>
        </authorList>
    </citation>
    <scope>NUCLEOTIDE SEQUENCE [LARGE SCALE GENOMIC DNA]</scope>
    <source>
        <strain evidence="3">ULC129bin1</strain>
    </source>
</reference>
<feature type="domain" description="TNase-like" evidence="2">
    <location>
        <begin position="45"/>
        <end position="175"/>
    </location>
</feature>
<organism evidence="3 4">
    <name type="scientific">Leptolyngbya foveolarum</name>
    <dbReference type="NCBI Taxonomy" id="47253"/>
    <lineage>
        <taxon>Bacteria</taxon>
        <taxon>Bacillati</taxon>
        <taxon>Cyanobacteriota</taxon>
        <taxon>Cyanophyceae</taxon>
        <taxon>Leptolyngbyales</taxon>
        <taxon>Leptolyngbyaceae</taxon>
        <taxon>Leptolyngbya group</taxon>
        <taxon>Leptolyngbya</taxon>
    </lineage>
</organism>
<keyword evidence="1" id="KW-0732">Signal</keyword>
<evidence type="ECO:0000256" key="1">
    <source>
        <dbReference type="SAM" id="SignalP"/>
    </source>
</evidence>